<sequence>MLQVGLVGTGIISREHVRAIAHHPQCTLVGVADVVSERARQAAEQYRRHRACAGKRDEEPRPFASAAEMLGQLPLDVVVVAVPHGLHEEVAIAALRAGAHVFVEKPLAPTRAACDAILEEAAKMGRQVAVGHVMRYFPEIRTAREVVAAGTIGAVVSVVEVRHAEYFVNTRPRWFFDRELAGGGVLMTQGVHSVDKVQFVTGRRVLRVSGRAWYREDLGLEVAGGLWLELDGGVTATIVQSGYRGAPRHEIEVIGTRGRLRAEWGHGVSVTTSDAGYEPVPLHDGGGDPYQAQWDAFVASLLEGREVPVPGTYGRQVVSVIEAFYASSRTGGSWVSIET</sequence>
<dbReference type="SUPFAM" id="SSF51735">
    <property type="entry name" value="NAD(P)-binding Rossmann-fold domains"/>
    <property type="match status" value="1"/>
</dbReference>
<dbReference type="InterPro" id="IPR055170">
    <property type="entry name" value="GFO_IDH_MocA-like_dom"/>
</dbReference>
<evidence type="ECO:0000313" key="3">
    <source>
        <dbReference type="EMBL" id="WRP16573.1"/>
    </source>
</evidence>
<dbReference type="RefSeq" id="WP_324715846.1">
    <property type="nucleotide sequence ID" value="NZ_CP141615.1"/>
</dbReference>
<dbReference type="EMBL" id="CP141615">
    <property type="protein sequence ID" value="WRP16573.1"/>
    <property type="molecule type" value="Genomic_DNA"/>
</dbReference>
<gene>
    <name evidence="3" type="ORF">U7230_10775</name>
</gene>
<keyword evidence="4" id="KW-1185">Reference proteome</keyword>
<dbReference type="SUPFAM" id="SSF55347">
    <property type="entry name" value="Glyceraldehyde-3-phosphate dehydrogenase-like, C-terminal domain"/>
    <property type="match status" value="1"/>
</dbReference>
<feature type="domain" description="Gfo/Idh/MocA-like oxidoreductase N-terminal" evidence="1">
    <location>
        <begin position="3"/>
        <end position="132"/>
    </location>
</feature>
<evidence type="ECO:0000259" key="2">
    <source>
        <dbReference type="Pfam" id="PF22725"/>
    </source>
</evidence>
<protein>
    <submittedName>
        <fullName evidence="3">Gfo/Idh/MocA family oxidoreductase</fullName>
    </submittedName>
</protein>
<dbReference type="Pfam" id="PF01408">
    <property type="entry name" value="GFO_IDH_MocA"/>
    <property type="match status" value="1"/>
</dbReference>
<dbReference type="Gene3D" id="3.40.50.720">
    <property type="entry name" value="NAD(P)-binding Rossmann-like Domain"/>
    <property type="match status" value="1"/>
</dbReference>
<feature type="domain" description="GFO/IDH/MocA-like oxidoreductase" evidence="2">
    <location>
        <begin position="140"/>
        <end position="261"/>
    </location>
</feature>
<proteinExistence type="predicted"/>
<dbReference type="Pfam" id="PF22725">
    <property type="entry name" value="GFO_IDH_MocA_C3"/>
    <property type="match status" value="1"/>
</dbReference>
<dbReference type="InterPro" id="IPR052515">
    <property type="entry name" value="Gfo/Idh/MocA_Oxidoreductase"/>
</dbReference>
<name>A0ABZ1BWT6_9FIRM</name>
<accession>A0ABZ1BWT6</accession>
<reference evidence="3 4" key="1">
    <citation type="journal article" date="2024" name="Front. Microbiol.">
        <title>Novel thermophilic genera Geochorda gen. nov. and Carboxydochorda gen. nov. from the deep terrestrial subsurface reveal the ecophysiological diversity in the class Limnochordia.</title>
        <authorList>
            <person name="Karnachuk O.V."/>
            <person name="Lukina A.P."/>
            <person name="Avakyan M.R."/>
            <person name="Kadnikov V.V."/>
            <person name="Begmatov S."/>
            <person name="Beletsky A.V."/>
            <person name="Vlasova K.G."/>
            <person name="Novikov A.A."/>
            <person name="Shcherbakova V.A."/>
            <person name="Mardanov A.V."/>
            <person name="Ravin N.V."/>
        </authorList>
    </citation>
    <scope>NUCLEOTIDE SEQUENCE [LARGE SCALE GENOMIC DNA]</scope>
    <source>
        <strain evidence="3 4">L945</strain>
    </source>
</reference>
<dbReference type="InterPro" id="IPR000683">
    <property type="entry name" value="Gfo/Idh/MocA-like_OxRdtase_N"/>
</dbReference>
<dbReference type="Proteomes" id="UP001332192">
    <property type="component" value="Chromosome"/>
</dbReference>
<dbReference type="PANTHER" id="PTHR43249:SF1">
    <property type="entry name" value="D-GLUCOSIDE 3-DEHYDROGENASE"/>
    <property type="match status" value="1"/>
</dbReference>
<dbReference type="InterPro" id="IPR036291">
    <property type="entry name" value="NAD(P)-bd_dom_sf"/>
</dbReference>
<dbReference type="Gene3D" id="3.30.360.10">
    <property type="entry name" value="Dihydrodipicolinate Reductase, domain 2"/>
    <property type="match status" value="1"/>
</dbReference>
<dbReference type="PANTHER" id="PTHR43249">
    <property type="entry name" value="UDP-N-ACETYL-2-AMINO-2-DEOXY-D-GLUCURONATE OXIDASE"/>
    <property type="match status" value="1"/>
</dbReference>
<evidence type="ECO:0000313" key="4">
    <source>
        <dbReference type="Proteomes" id="UP001332192"/>
    </source>
</evidence>
<evidence type="ECO:0000259" key="1">
    <source>
        <dbReference type="Pfam" id="PF01408"/>
    </source>
</evidence>
<organism evidence="3 4">
    <name type="scientific">Carboxydichorda subterranea</name>
    <dbReference type="NCBI Taxonomy" id="3109565"/>
    <lineage>
        <taxon>Bacteria</taxon>
        <taxon>Bacillati</taxon>
        <taxon>Bacillota</taxon>
        <taxon>Limnochordia</taxon>
        <taxon>Limnochordales</taxon>
        <taxon>Geochordaceae</taxon>
        <taxon>Carboxydichorda</taxon>
    </lineage>
</organism>